<evidence type="ECO:0008006" key="3">
    <source>
        <dbReference type="Google" id="ProtNLM"/>
    </source>
</evidence>
<name>A0ABR9T7Q2_9SPHI</name>
<dbReference type="SUPFAM" id="SSF46689">
    <property type="entry name" value="Homeodomain-like"/>
    <property type="match status" value="1"/>
</dbReference>
<sequence>MTKNKKTQKSLITKSKLLNAVESVLINKGFTELKANPICEISNVDKKLIYFHFGDLKGLQTEYLLRNDFWQSQREVPEEITKGTVKDMLTDQFTSIYEKDLLKRLLIWELSEENETLKKIAQDRLENTNKMVDKFIDQQDVKMDASPLLALTIGGLYYLSIRSAEKGNTFYGIDINKKSDRKRMVNTITRLIKQIK</sequence>
<keyword evidence="2" id="KW-1185">Reference proteome</keyword>
<protein>
    <recommendedName>
        <fullName evidence="3">TetR family transcriptional regulator</fullName>
    </recommendedName>
</protein>
<proteinExistence type="predicted"/>
<reference evidence="1 2" key="1">
    <citation type="submission" date="2018-02" db="EMBL/GenBank/DDBJ databases">
        <title>Sphingobacterium KA21.</title>
        <authorList>
            <person name="Vasarhelyi B.M."/>
            <person name="Deshmukh S."/>
            <person name="Balint B."/>
            <person name="Kukolya J."/>
        </authorList>
    </citation>
    <scope>NUCLEOTIDE SEQUENCE [LARGE SCALE GENOMIC DNA]</scope>
    <source>
        <strain evidence="1 2">Ka21</strain>
    </source>
</reference>
<dbReference type="Proteomes" id="UP000618319">
    <property type="component" value="Unassembled WGS sequence"/>
</dbReference>
<comment type="caution">
    <text evidence="1">The sequence shown here is derived from an EMBL/GenBank/DDBJ whole genome shotgun (WGS) entry which is preliminary data.</text>
</comment>
<evidence type="ECO:0000313" key="2">
    <source>
        <dbReference type="Proteomes" id="UP000618319"/>
    </source>
</evidence>
<accession>A0ABR9T7Q2</accession>
<dbReference type="EMBL" id="PSKQ01000021">
    <property type="protein sequence ID" value="MBE8721382.1"/>
    <property type="molecule type" value="Genomic_DNA"/>
</dbReference>
<dbReference type="Gene3D" id="1.10.357.10">
    <property type="entry name" value="Tetracycline Repressor, domain 2"/>
    <property type="match status" value="1"/>
</dbReference>
<evidence type="ECO:0000313" key="1">
    <source>
        <dbReference type="EMBL" id="MBE8721382.1"/>
    </source>
</evidence>
<dbReference type="RefSeq" id="WP_196939347.1">
    <property type="nucleotide sequence ID" value="NZ_MU158690.1"/>
</dbReference>
<dbReference type="InterPro" id="IPR009057">
    <property type="entry name" value="Homeodomain-like_sf"/>
</dbReference>
<gene>
    <name evidence="1" type="ORF">C4F40_11685</name>
</gene>
<organism evidence="1 2">
    <name type="scientific">Sphingobacterium pedocola</name>
    <dbReference type="NCBI Taxonomy" id="2082722"/>
    <lineage>
        <taxon>Bacteria</taxon>
        <taxon>Pseudomonadati</taxon>
        <taxon>Bacteroidota</taxon>
        <taxon>Sphingobacteriia</taxon>
        <taxon>Sphingobacteriales</taxon>
        <taxon>Sphingobacteriaceae</taxon>
        <taxon>Sphingobacterium</taxon>
    </lineage>
</organism>